<evidence type="ECO:0000256" key="3">
    <source>
        <dbReference type="SAM" id="MobiDB-lite"/>
    </source>
</evidence>
<protein>
    <recommendedName>
        <fullName evidence="6">Metallophosphoesterase</fullName>
    </recommendedName>
</protein>
<feature type="active site" description="Proton donor" evidence="1">
    <location>
        <position position="68"/>
    </location>
</feature>
<dbReference type="Proteomes" id="UP000536179">
    <property type="component" value="Unassembled WGS sequence"/>
</dbReference>
<comment type="caution">
    <text evidence="4">The sequence shown here is derived from an EMBL/GenBank/DDBJ whole genome shotgun (WGS) entry which is preliminary data.</text>
</comment>
<dbReference type="PANTHER" id="PTHR36303">
    <property type="entry name" value="2',3'-CYCLIC-NUCLEOTIDE 2'-PHOSPHODIESTERASE"/>
    <property type="match status" value="1"/>
</dbReference>
<dbReference type="InterPro" id="IPR005235">
    <property type="entry name" value="YmdB-like"/>
</dbReference>
<dbReference type="InterPro" id="IPR029052">
    <property type="entry name" value="Metallo-depent_PP-like"/>
</dbReference>
<sequence>MRFLFLGDVVGKPGYSAVLARTRELKEKHSLDAVVVNAENAADGAGLMPRQYRRLIEAGVDAITLGDHIYRRSEIIPVLKESDRIVKPANYPSDAAGRTWAVVSTPAGRLGVISILGRVFMRPVDCPFTAVDRALEEMADQTDAIVVDMHAEATGDKQTIARYLDGRVTAVLGTHTHVPTADAHVMAGGTAMQCDVGMCGPYDSVIGRDVGRVTKTTLTFEPCHFHVATRDVRLCGAIVETLESGLAASIERFEESFTGETPKKPVAKKPRSTRVS</sequence>
<gene>
    <name evidence="4" type="ORF">FHS27_000605</name>
</gene>
<evidence type="ECO:0000313" key="4">
    <source>
        <dbReference type="EMBL" id="MBB3204838.1"/>
    </source>
</evidence>
<feature type="binding site" evidence="2">
    <location>
        <position position="39"/>
    </location>
    <ligand>
        <name>Fe cation</name>
        <dbReference type="ChEBI" id="CHEBI:24875"/>
        <label>1</label>
    </ligand>
</feature>
<feature type="binding site" evidence="2">
    <location>
        <position position="40"/>
    </location>
    <ligand>
        <name>Fe cation</name>
        <dbReference type="ChEBI" id="CHEBI:24875"/>
        <label>1</label>
    </ligand>
</feature>
<dbReference type="AlphaFoldDB" id="A0A7W5DVH9"/>
<feature type="binding site" evidence="2">
    <location>
        <position position="67"/>
    </location>
    <ligand>
        <name>Fe cation</name>
        <dbReference type="ChEBI" id="CHEBI:24875"/>
        <label>2</label>
    </ligand>
</feature>
<evidence type="ECO:0000256" key="1">
    <source>
        <dbReference type="PIRSR" id="PIRSR004789-50"/>
    </source>
</evidence>
<keyword evidence="2" id="KW-0479">Metal-binding</keyword>
<dbReference type="PIRSF" id="PIRSF004789">
    <property type="entry name" value="DR1281"/>
    <property type="match status" value="1"/>
</dbReference>
<feature type="binding site" evidence="2">
    <location>
        <position position="150"/>
    </location>
    <ligand>
        <name>Fe cation</name>
        <dbReference type="ChEBI" id="CHEBI:24875"/>
        <label>2</label>
    </ligand>
</feature>
<accession>A0A7W5DVH9</accession>
<keyword evidence="5" id="KW-1185">Reference proteome</keyword>
<feature type="binding site" evidence="2">
    <location>
        <position position="177"/>
    </location>
    <ligand>
        <name>Fe cation</name>
        <dbReference type="ChEBI" id="CHEBI:24875"/>
        <label>1</label>
    </ligand>
</feature>
<proteinExistence type="predicted"/>
<dbReference type="PANTHER" id="PTHR36303:SF1">
    <property type="entry name" value="2',3'-CYCLIC-NUCLEOTIDE 2'-PHOSPHODIESTERASE"/>
    <property type="match status" value="1"/>
</dbReference>
<evidence type="ECO:0000256" key="2">
    <source>
        <dbReference type="PIRSR" id="PIRSR004789-51"/>
    </source>
</evidence>
<dbReference type="GO" id="GO:0046872">
    <property type="term" value="F:metal ion binding"/>
    <property type="evidence" value="ECO:0007669"/>
    <property type="project" value="UniProtKB-KW"/>
</dbReference>
<dbReference type="RefSeq" id="WP_184301502.1">
    <property type="nucleotide sequence ID" value="NZ_JACHXU010000002.1"/>
</dbReference>
<dbReference type="CDD" id="cd07382">
    <property type="entry name" value="MPP_DR1281"/>
    <property type="match status" value="1"/>
</dbReference>
<dbReference type="SUPFAM" id="SSF56300">
    <property type="entry name" value="Metallo-dependent phosphatases"/>
    <property type="match status" value="1"/>
</dbReference>
<dbReference type="Gene3D" id="3.60.21.10">
    <property type="match status" value="1"/>
</dbReference>
<feature type="binding site" evidence="2">
    <location>
        <position position="175"/>
    </location>
    <ligand>
        <name>Fe cation</name>
        <dbReference type="ChEBI" id="CHEBI:24875"/>
        <label>2</label>
    </ligand>
</feature>
<evidence type="ECO:0000313" key="5">
    <source>
        <dbReference type="Proteomes" id="UP000536179"/>
    </source>
</evidence>
<evidence type="ECO:0008006" key="6">
    <source>
        <dbReference type="Google" id="ProtNLM"/>
    </source>
</evidence>
<reference evidence="4 5" key="1">
    <citation type="submission" date="2020-08" db="EMBL/GenBank/DDBJ databases">
        <title>Genomic Encyclopedia of Type Strains, Phase III (KMG-III): the genomes of soil and plant-associated and newly described type strains.</title>
        <authorList>
            <person name="Whitman W."/>
        </authorList>
    </citation>
    <scope>NUCLEOTIDE SEQUENCE [LARGE SCALE GENOMIC DNA]</scope>
    <source>
        <strain evidence="4 5">CECT 8075</strain>
    </source>
</reference>
<dbReference type="GO" id="GO:0004113">
    <property type="term" value="F:2',3'-cyclic-nucleotide 3'-phosphodiesterase activity"/>
    <property type="evidence" value="ECO:0007669"/>
    <property type="project" value="TreeGrafter"/>
</dbReference>
<feature type="binding site" evidence="2">
    <location>
        <position position="8"/>
    </location>
    <ligand>
        <name>Fe cation</name>
        <dbReference type="ChEBI" id="CHEBI:24875"/>
        <label>1</label>
    </ligand>
</feature>
<organism evidence="4 5">
    <name type="scientific">Aporhodopirellula rubra</name>
    <dbReference type="NCBI Taxonomy" id="980271"/>
    <lineage>
        <taxon>Bacteria</taxon>
        <taxon>Pseudomonadati</taxon>
        <taxon>Planctomycetota</taxon>
        <taxon>Planctomycetia</taxon>
        <taxon>Pirellulales</taxon>
        <taxon>Pirellulaceae</taxon>
        <taxon>Aporhodopirellula</taxon>
    </lineage>
</organism>
<feature type="compositionally biased region" description="Basic residues" evidence="3">
    <location>
        <begin position="265"/>
        <end position="276"/>
    </location>
</feature>
<name>A0A7W5DVH9_9BACT</name>
<feature type="binding site" evidence="2">
    <location>
        <position position="39"/>
    </location>
    <ligand>
        <name>Fe cation</name>
        <dbReference type="ChEBI" id="CHEBI:24875"/>
        <label>2</label>
    </ligand>
</feature>
<dbReference type="EMBL" id="JACHXU010000002">
    <property type="protein sequence ID" value="MBB3204838.1"/>
    <property type="molecule type" value="Genomic_DNA"/>
</dbReference>
<dbReference type="Pfam" id="PF13277">
    <property type="entry name" value="YmdB"/>
    <property type="match status" value="1"/>
</dbReference>
<feature type="region of interest" description="Disordered" evidence="3">
    <location>
        <begin position="257"/>
        <end position="276"/>
    </location>
</feature>